<proteinExistence type="predicted"/>
<accession>F0SK48</accession>
<dbReference type="Proteomes" id="UP000006860">
    <property type="component" value="Chromosome"/>
</dbReference>
<dbReference type="EMBL" id="CP002546">
    <property type="protein sequence ID" value="ADY59775.1"/>
    <property type="molecule type" value="Genomic_DNA"/>
</dbReference>
<sequence length="150" mass="16958">MDAPIDPSSSLDAVYENGGLMFRYPGYWQMEEFTSEEEHSATILTDNSAFWMVSLIRDVGDVDAVLDSALAAFEDEYEDLDIYERVPDKPPGWTSQELEFQYQDLVSSVVLQSIAGSHGALLVLYQGHDRDLEEHQEIFEQMTASVLLQV</sequence>
<name>F0SK48_RUBBR</name>
<dbReference type="AlphaFoldDB" id="F0SK48"/>
<dbReference type="KEGG" id="pbs:Plabr_2173"/>
<dbReference type="HOGENOM" id="CLU_1783135_0_0_0"/>
<evidence type="ECO:0000313" key="2">
    <source>
        <dbReference type="Proteomes" id="UP000006860"/>
    </source>
</evidence>
<organism evidence="1 2">
    <name type="scientific">Rubinisphaera brasiliensis (strain ATCC 49424 / DSM 5305 / JCM 21570 / IAM 15109 / NBRC 103401 / IFAM 1448)</name>
    <name type="common">Planctomyces brasiliensis</name>
    <dbReference type="NCBI Taxonomy" id="756272"/>
    <lineage>
        <taxon>Bacteria</taxon>
        <taxon>Pseudomonadati</taxon>
        <taxon>Planctomycetota</taxon>
        <taxon>Planctomycetia</taxon>
        <taxon>Planctomycetales</taxon>
        <taxon>Planctomycetaceae</taxon>
        <taxon>Rubinisphaera</taxon>
    </lineage>
</organism>
<gene>
    <name evidence="1" type="ordered locus">Plabr_2173</name>
</gene>
<evidence type="ECO:0000313" key="1">
    <source>
        <dbReference type="EMBL" id="ADY59775.1"/>
    </source>
</evidence>
<keyword evidence="2" id="KW-1185">Reference proteome</keyword>
<dbReference type="RefSeq" id="WP_013628499.1">
    <property type="nucleotide sequence ID" value="NC_015174.1"/>
</dbReference>
<evidence type="ECO:0008006" key="3">
    <source>
        <dbReference type="Google" id="ProtNLM"/>
    </source>
</evidence>
<dbReference type="OrthoDB" id="213056at2"/>
<protein>
    <recommendedName>
        <fullName evidence="3">DUF1795 domain-containing protein</fullName>
    </recommendedName>
</protein>
<reference evidence="2" key="1">
    <citation type="submission" date="2011-02" db="EMBL/GenBank/DDBJ databases">
        <title>The complete genome of Planctomyces brasiliensis DSM 5305.</title>
        <authorList>
            <person name="Lucas S."/>
            <person name="Copeland A."/>
            <person name="Lapidus A."/>
            <person name="Bruce D."/>
            <person name="Goodwin L."/>
            <person name="Pitluck S."/>
            <person name="Kyrpides N."/>
            <person name="Mavromatis K."/>
            <person name="Pagani I."/>
            <person name="Ivanova N."/>
            <person name="Ovchinnikova G."/>
            <person name="Lu M."/>
            <person name="Detter J.C."/>
            <person name="Han C."/>
            <person name="Land M."/>
            <person name="Hauser L."/>
            <person name="Markowitz V."/>
            <person name="Cheng J.-F."/>
            <person name="Hugenholtz P."/>
            <person name="Woyke T."/>
            <person name="Wu D."/>
            <person name="Tindall B."/>
            <person name="Pomrenke H.G."/>
            <person name="Brambilla E."/>
            <person name="Klenk H.-P."/>
            <person name="Eisen J.A."/>
        </authorList>
    </citation>
    <scope>NUCLEOTIDE SEQUENCE [LARGE SCALE GENOMIC DNA]</scope>
    <source>
        <strain evidence="2">ATCC 49424 / DSM 5305 / JCM 21570 / NBRC 103401 / IFAM 1448</strain>
    </source>
</reference>